<dbReference type="InterPro" id="IPR002539">
    <property type="entry name" value="MaoC-like_dom"/>
</dbReference>
<dbReference type="Gene3D" id="3.10.129.10">
    <property type="entry name" value="Hotdog Thioesterase"/>
    <property type="match status" value="2"/>
</dbReference>
<reference evidence="6" key="1">
    <citation type="submission" date="2015-11" db="EMBL/GenBank/DDBJ databases">
        <authorList>
            <person name="Kumar R."/>
            <person name="Singh D."/>
            <person name="Swarnkar M.K."/>
            <person name="Singh A.K."/>
            <person name="Kumar S."/>
        </authorList>
    </citation>
    <scope>NUCLEOTIDE SEQUENCE [LARGE SCALE GENOMIC DNA]</scope>
    <source>
        <strain evidence="6">ERGS4:06</strain>
    </source>
</reference>
<dbReference type="GO" id="GO:0006635">
    <property type="term" value="P:fatty acid beta-oxidation"/>
    <property type="evidence" value="ECO:0007669"/>
    <property type="project" value="TreeGrafter"/>
</dbReference>
<comment type="similarity">
    <text evidence="1">Belongs to the enoyl-CoA hydratase/isomerase family.</text>
</comment>
<evidence type="ECO:0000259" key="4">
    <source>
        <dbReference type="Pfam" id="PF22622"/>
    </source>
</evidence>
<feature type="region of interest" description="Disordered" evidence="2">
    <location>
        <begin position="152"/>
        <end position="179"/>
    </location>
</feature>
<dbReference type="SUPFAM" id="SSF54637">
    <property type="entry name" value="Thioesterase/thiol ester dehydrase-isomerase"/>
    <property type="match status" value="2"/>
</dbReference>
<evidence type="ECO:0000259" key="3">
    <source>
        <dbReference type="Pfam" id="PF01575"/>
    </source>
</evidence>
<feature type="domain" description="Peroxisomal multifunctional enzyme type 2-like N-terminal" evidence="4">
    <location>
        <begin position="22"/>
        <end position="146"/>
    </location>
</feature>
<dbReference type="GO" id="GO:0044594">
    <property type="term" value="F:17-beta-hydroxysteroid dehydrogenase (NAD+) activity"/>
    <property type="evidence" value="ECO:0007669"/>
    <property type="project" value="TreeGrafter"/>
</dbReference>
<dbReference type="PANTHER" id="PTHR13078">
    <property type="entry name" value="PEROXISOMAL MULTIFUNCTIONAL ENZYME TYPE 2-RELATED"/>
    <property type="match status" value="1"/>
</dbReference>
<dbReference type="Pfam" id="PF01575">
    <property type="entry name" value="MaoC_dehydratas"/>
    <property type="match status" value="1"/>
</dbReference>
<dbReference type="InterPro" id="IPR029069">
    <property type="entry name" value="HotDog_dom_sf"/>
</dbReference>
<dbReference type="PANTHER" id="PTHR13078:SF56">
    <property type="entry name" value="PEROXISOMAL MULTIFUNCTIONAL ENZYME TYPE 2"/>
    <property type="match status" value="1"/>
</dbReference>
<dbReference type="GO" id="GO:0004300">
    <property type="term" value="F:enoyl-CoA hydratase activity"/>
    <property type="evidence" value="ECO:0007669"/>
    <property type="project" value="TreeGrafter"/>
</dbReference>
<feature type="compositionally biased region" description="Basic and acidic residues" evidence="2">
    <location>
        <begin position="206"/>
        <end position="222"/>
    </location>
</feature>
<evidence type="ECO:0000313" key="5">
    <source>
        <dbReference type="EMBL" id="ALO67151.1"/>
    </source>
</evidence>
<feature type="compositionally biased region" description="Low complexity" evidence="2">
    <location>
        <begin position="168"/>
        <end position="179"/>
    </location>
</feature>
<dbReference type="Pfam" id="PF22622">
    <property type="entry name" value="MFE-2_hydrat-2_N"/>
    <property type="match status" value="1"/>
</dbReference>
<dbReference type="AlphaFoldDB" id="A0A0S2M0B8"/>
<feature type="region of interest" description="Disordered" evidence="2">
    <location>
        <begin position="197"/>
        <end position="226"/>
    </location>
</feature>
<feature type="domain" description="MaoC-like" evidence="3">
    <location>
        <begin position="212"/>
        <end position="316"/>
    </location>
</feature>
<proteinExistence type="inferred from homology"/>
<organism evidence="5 6">
    <name type="scientific">Arthrobacter alpinus</name>
    <dbReference type="NCBI Taxonomy" id="656366"/>
    <lineage>
        <taxon>Bacteria</taxon>
        <taxon>Bacillati</taxon>
        <taxon>Actinomycetota</taxon>
        <taxon>Actinomycetes</taxon>
        <taxon>Micrococcales</taxon>
        <taxon>Micrococcaceae</taxon>
        <taxon>Arthrobacter</taxon>
    </lineage>
</organism>
<dbReference type="RefSeq" id="WP_062289377.1">
    <property type="nucleotide sequence ID" value="NZ_CP013200.1"/>
</dbReference>
<dbReference type="EMBL" id="CP013200">
    <property type="protein sequence ID" value="ALO67151.1"/>
    <property type="molecule type" value="Genomic_DNA"/>
</dbReference>
<sequence>MSIDVSLVGTSLGTVQRTWNGDSAMLYALGVGAGAGLGDRELAYTTENSAGVPQQVLPSFATVLGFPAVALLDQGGTSSPGVSGGIATRGGPSIFGEYPVSTVLHARHELTLHRPLPVAGAGDVSAVVTAVHDTGAHALVTITTELRAAEPAAGWPGSPELSGPKAAGPIPGSTTPGSPEQGALLATNRATFLVRGAGGFGGPRPEPTRWHAPDREPDDAVDHPTSTTQGLLYRLSGDRNALHSDPRAARKAGFDRPILHGLCTYGFAARALIQSVCHGDATEFGTMTARFTSPVFPGDNLSFRIWDDGDTVHFQGLVSSRMVLDQGSFTRRPNVNKGVTND</sequence>
<accession>A0A0S2M0B8</accession>
<name>A0A0S2M0B8_9MICC</name>
<evidence type="ECO:0000256" key="1">
    <source>
        <dbReference type="ARBA" id="ARBA00005254"/>
    </source>
</evidence>
<gene>
    <name evidence="5" type="ORF">AS189_12355</name>
</gene>
<dbReference type="Proteomes" id="UP000059574">
    <property type="component" value="Chromosome"/>
</dbReference>
<dbReference type="InterPro" id="IPR054357">
    <property type="entry name" value="MFE-2_N"/>
</dbReference>
<dbReference type="GO" id="GO:0003857">
    <property type="term" value="F:(3S)-3-hydroxyacyl-CoA dehydrogenase (NAD+) activity"/>
    <property type="evidence" value="ECO:0007669"/>
    <property type="project" value="TreeGrafter"/>
</dbReference>
<evidence type="ECO:0000313" key="6">
    <source>
        <dbReference type="Proteomes" id="UP000059574"/>
    </source>
</evidence>
<protein>
    <submittedName>
        <fullName evidence="5">Uncharacterized protein</fullName>
    </submittedName>
</protein>
<dbReference type="CDD" id="cd03448">
    <property type="entry name" value="HDE_HSD"/>
    <property type="match status" value="1"/>
</dbReference>
<evidence type="ECO:0000256" key="2">
    <source>
        <dbReference type="SAM" id="MobiDB-lite"/>
    </source>
</evidence>
<reference evidence="5 6" key="2">
    <citation type="journal article" date="2016" name="J. Biotechnol.">
        <title>Complete genome sequence of Arthrobacter alpinus ERGS4:06, a yellow pigmented bacterium tolerant to cold and radiations isolated from Sikkim Himalaya.</title>
        <authorList>
            <person name="Kumar R."/>
            <person name="Singh D."/>
            <person name="Swarnkar M.K."/>
            <person name="Singh A.K."/>
            <person name="Kumar S."/>
        </authorList>
    </citation>
    <scope>NUCLEOTIDE SEQUENCE [LARGE SCALE GENOMIC DNA]</scope>
    <source>
        <strain evidence="5 6">ERGS4:06</strain>
    </source>
</reference>